<accession>A0A8J4EY88</accession>
<keyword evidence="2" id="KW-1133">Transmembrane helix</keyword>
<feature type="transmembrane region" description="Helical" evidence="2">
    <location>
        <begin position="44"/>
        <end position="65"/>
    </location>
</feature>
<evidence type="ECO:0000313" key="4">
    <source>
        <dbReference type="Proteomes" id="UP000747399"/>
    </source>
</evidence>
<gene>
    <name evidence="3" type="ORF">Vafri_5222</name>
</gene>
<feature type="transmembrane region" description="Helical" evidence="2">
    <location>
        <begin position="12"/>
        <end position="38"/>
    </location>
</feature>
<evidence type="ECO:0000256" key="2">
    <source>
        <dbReference type="SAM" id="Phobius"/>
    </source>
</evidence>
<feature type="region of interest" description="Disordered" evidence="1">
    <location>
        <begin position="321"/>
        <end position="349"/>
    </location>
</feature>
<proteinExistence type="predicted"/>
<evidence type="ECO:0000256" key="1">
    <source>
        <dbReference type="SAM" id="MobiDB-lite"/>
    </source>
</evidence>
<organism evidence="3 4">
    <name type="scientific">Volvox africanus</name>
    <dbReference type="NCBI Taxonomy" id="51714"/>
    <lineage>
        <taxon>Eukaryota</taxon>
        <taxon>Viridiplantae</taxon>
        <taxon>Chlorophyta</taxon>
        <taxon>core chlorophytes</taxon>
        <taxon>Chlorophyceae</taxon>
        <taxon>CS clade</taxon>
        <taxon>Chlamydomonadales</taxon>
        <taxon>Volvocaceae</taxon>
        <taxon>Volvox</taxon>
    </lineage>
</organism>
<evidence type="ECO:0000313" key="3">
    <source>
        <dbReference type="EMBL" id="GIL48777.1"/>
    </source>
</evidence>
<comment type="caution">
    <text evidence="3">The sequence shown here is derived from an EMBL/GenBank/DDBJ whole genome shotgun (WGS) entry which is preliminary data.</text>
</comment>
<sequence length="375" mass="36640">RSSVQQAGVKLFLHCGMCLLAIIALLLLDAALVAWIYLDRKQRLSRSLIIVAATNTGLVLLVLLISIVRSFMADRAAALEVAAARQAARGGAAAGNGGGGASGVLGFLLSNFVTPTLQTMGMMRGPEEAAAGRATHGPGAHSGGHVSGGHEGGGWGTKLRMLWTTVGRIAGFDTAEDHGSGSDAADAGGSGPGRHPGPLHANSALSGPQYDYTASHAAFDLEARAGGGAAGGLGVAGGAGLPGINTGLGCGGGGGSVQHGSSPYAPDGARRSLGLGAGGSPFTSFAMGTPETGTMMAPEVMGMGTSSAGVGAGGARGVGGGAGGTLSSDPRVGGGASQLSGGTAARERTRGSALPATYYSSVPTMQRMEAAYPVF</sequence>
<dbReference type="Proteomes" id="UP000747399">
    <property type="component" value="Unassembled WGS sequence"/>
</dbReference>
<dbReference type="EMBL" id="BNCO01000006">
    <property type="protein sequence ID" value="GIL48777.1"/>
    <property type="molecule type" value="Genomic_DNA"/>
</dbReference>
<feature type="compositionally biased region" description="Gly residues" evidence="1">
    <location>
        <begin position="140"/>
        <end position="153"/>
    </location>
</feature>
<keyword evidence="2" id="KW-0812">Transmembrane</keyword>
<name>A0A8J4EY88_9CHLO</name>
<feature type="region of interest" description="Disordered" evidence="1">
    <location>
        <begin position="129"/>
        <end position="153"/>
    </location>
</feature>
<keyword evidence="2" id="KW-0472">Membrane</keyword>
<feature type="non-terminal residue" evidence="3">
    <location>
        <position position="375"/>
    </location>
</feature>
<feature type="region of interest" description="Disordered" evidence="1">
    <location>
        <begin position="173"/>
        <end position="207"/>
    </location>
</feature>
<dbReference type="AlphaFoldDB" id="A0A8J4EY88"/>
<keyword evidence="4" id="KW-1185">Reference proteome</keyword>
<protein>
    <submittedName>
        <fullName evidence="3">Uncharacterized protein</fullName>
    </submittedName>
</protein>
<reference evidence="3" key="1">
    <citation type="journal article" date="2021" name="Proc. Natl. Acad. Sci. U.S.A.">
        <title>Three genomes in the algal genus Volvox reveal the fate of a haploid sex-determining region after a transition to homothallism.</title>
        <authorList>
            <person name="Yamamoto K."/>
            <person name="Hamaji T."/>
            <person name="Kawai-Toyooka H."/>
            <person name="Matsuzaki R."/>
            <person name="Takahashi F."/>
            <person name="Nishimura Y."/>
            <person name="Kawachi M."/>
            <person name="Noguchi H."/>
            <person name="Minakuchi Y."/>
            <person name="Umen J.G."/>
            <person name="Toyoda A."/>
            <person name="Nozaki H."/>
        </authorList>
    </citation>
    <scope>NUCLEOTIDE SEQUENCE</scope>
    <source>
        <strain evidence="3">NIES-3780</strain>
    </source>
</reference>